<evidence type="ECO:0000313" key="2">
    <source>
        <dbReference type="Proteomes" id="UP000325849"/>
    </source>
</evidence>
<organism evidence="1 2">
    <name type="scientific">Streptomyces adustus</name>
    <dbReference type="NCBI Taxonomy" id="1609272"/>
    <lineage>
        <taxon>Bacteria</taxon>
        <taxon>Bacillati</taxon>
        <taxon>Actinomycetota</taxon>
        <taxon>Actinomycetes</taxon>
        <taxon>Kitasatosporales</taxon>
        <taxon>Streptomycetaceae</taxon>
        <taxon>Streptomyces</taxon>
    </lineage>
</organism>
<gene>
    <name evidence="1" type="ORF">FNH09_09590</name>
</gene>
<sequence>MPRKTAAALRLDTICRSRFRDYRRRPSQLSPRTRREAVRFEVERGLHVRDLEDAINRWQAFARRPRWPLYLPQPHLPGYDLWDDRLLIERAIGALDRRAAREIASIIKKADAEFLERTLPDPYAPRAWPWWRRRCQDLGEVLLVPSQEHDRPDKS</sequence>
<dbReference type="AlphaFoldDB" id="A0A5N8VBU9"/>
<evidence type="ECO:0000313" key="1">
    <source>
        <dbReference type="EMBL" id="MPY31528.1"/>
    </source>
</evidence>
<reference evidence="1 2" key="1">
    <citation type="submission" date="2019-07" db="EMBL/GenBank/DDBJ databases">
        <title>New species of Amycolatopsis and Streptomyces.</title>
        <authorList>
            <person name="Duangmal K."/>
            <person name="Teo W.F.A."/>
            <person name="Lipun K."/>
        </authorList>
    </citation>
    <scope>NUCLEOTIDE SEQUENCE [LARGE SCALE GENOMIC DNA]</scope>
    <source>
        <strain evidence="1 2">NBRC 109810</strain>
    </source>
</reference>
<comment type="caution">
    <text evidence="1">The sequence shown here is derived from an EMBL/GenBank/DDBJ whole genome shotgun (WGS) entry which is preliminary data.</text>
</comment>
<protein>
    <submittedName>
        <fullName evidence="1">Uncharacterized protein</fullName>
    </submittedName>
</protein>
<name>A0A5N8VBU9_9ACTN</name>
<keyword evidence="2" id="KW-1185">Reference proteome</keyword>
<dbReference type="OrthoDB" id="3540409at2"/>
<dbReference type="RefSeq" id="WP_152886321.1">
    <property type="nucleotide sequence ID" value="NZ_VJZD01000027.1"/>
</dbReference>
<accession>A0A5N8VBU9</accession>
<dbReference type="EMBL" id="VJZD01000027">
    <property type="protein sequence ID" value="MPY31528.1"/>
    <property type="molecule type" value="Genomic_DNA"/>
</dbReference>
<dbReference type="Proteomes" id="UP000325849">
    <property type="component" value="Unassembled WGS sequence"/>
</dbReference>
<proteinExistence type="predicted"/>